<evidence type="ECO:0000313" key="2">
    <source>
        <dbReference type="Proteomes" id="UP000252086"/>
    </source>
</evidence>
<keyword evidence="2" id="KW-1185">Reference proteome</keyword>
<organism evidence="1 2">
    <name type="scientific">Marinomonas aquiplantarum</name>
    <dbReference type="NCBI Taxonomy" id="491951"/>
    <lineage>
        <taxon>Bacteria</taxon>
        <taxon>Pseudomonadati</taxon>
        <taxon>Pseudomonadota</taxon>
        <taxon>Gammaproteobacteria</taxon>
        <taxon>Oceanospirillales</taxon>
        <taxon>Oceanospirillaceae</taxon>
        <taxon>Marinomonas</taxon>
    </lineage>
</organism>
<evidence type="ECO:0000313" key="1">
    <source>
        <dbReference type="EMBL" id="RBO82262.1"/>
    </source>
</evidence>
<sequence>MIKKQFLNTYKKINQLDPNNAKHARQGSVPDEPSANIYRSKEDEKLIKDFHYAKFQENLSKTKKNNKLKELIEKEDWNEEDVKALLDSLN</sequence>
<name>A0A366CWQ3_9GAMM</name>
<dbReference type="Proteomes" id="UP000252086">
    <property type="component" value="Unassembled WGS sequence"/>
</dbReference>
<dbReference type="AlphaFoldDB" id="A0A366CWQ3"/>
<dbReference type="RefSeq" id="WP_113874938.1">
    <property type="nucleotide sequence ID" value="NZ_QNRF01000006.1"/>
</dbReference>
<dbReference type="OrthoDB" id="6107154at2"/>
<accession>A0A366CWQ3</accession>
<reference evidence="1 2" key="1">
    <citation type="submission" date="2018-06" db="EMBL/GenBank/DDBJ databases">
        <title>Genomic Encyclopedia of Type Strains, Phase III (KMG-III): the genomes of soil and plant-associated and newly described type strains.</title>
        <authorList>
            <person name="Whitman W."/>
        </authorList>
    </citation>
    <scope>NUCLEOTIDE SEQUENCE [LARGE SCALE GENOMIC DNA]</scope>
    <source>
        <strain evidence="1 2">CECT 7732</strain>
    </source>
</reference>
<proteinExistence type="predicted"/>
<comment type="caution">
    <text evidence="1">The sequence shown here is derived from an EMBL/GenBank/DDBJ whole genome shotgun (WGS) entry which is preliminary data.</text>
</comment>
<protein>
    <submittedName>
        <fullName evidence="1">Uncharacterized protein</fullName>
    </submittedName>
</protein>
<dbReference type="EMBL" id="QNRF01000006">
    <property type="protein sequence ID" value="RBO82262.1"/>
    <property type="molecule type" value="Genomic_DNA"/>
</dbReference>
<gene>
    <name evidence="1" type="ORF">DFP76_10690</name>
</gene>